<keyword evidence="6" id="KW-0732">Signal</keyword>
<evidence type="ECO:0000256" key="4">
    <source>
        <dbReference type="ARBA" id="ARBA00022989"/>
    </source>
</evidence>
<feature type="signal peptide" evidence="6">
    <location>
        <begin position="1"/>
        <end position="31"/>
    </location>
</feature>
<dbReference type="GO" id="GO:0016020">
    <property type="term" value="C:membrane"/>
    <property type="evidence" value="ECO:0007669"/>
    <property type="project" value="UniProtKB-SubCell"/>
</dbReference>
<keyword evidence="4" id="KW-1133">Transmembrane helix</keyword>
<dbReference type="Gene3D" id="2.40.128.260">
    <property type="entry name" value="Type IV secretion system, VirB10/TraB/TrbI"/>
    <property type="match status" value="1"/>
</dbReference>
<sequence length="228" mass="24162">MYKQFKRAAAAAFVVTAMMVPCTMPFAVANAASAKYVQSDNVLQAGSVIPATLLTQVTSDNLNADVVAIVRQNVYDSVTGNNVLLPAGTKLIGHPEGYSGTRINLSFYRMILPDGTSIALPDQSAVTGTGFAGVKDKHSGHSWQKFKGALSGALLSGALIGVTSKNTDNAGDRSYGQEAMTGAATDLIQNITSSTKNRDEIKSTTTIRIGYQFNILLNADVVIQPWEE</sequence>
<comment type="subcellular location">
    <subcellularLocation>
        <location evidence="1">Membrane</location>
        <topology evidence="1">Single-pass membrane protein</topology>
    </subcellularLocation>
</comment>
<name>A0AAJ1V503_9FIRM</name>
<dbReference type="AlphaFoldDB" id="A0AAJ1V503"/>
<evidence type="ECO:0000256" key="6">
    <source>
        <dbReference type="SAM" id="SignalP"/>
    </source>
</evidence>
<keyword evidence="5" id="KW-0472">Membrane</keyword>
<comment type="caution">
    <text evidence="7">The sequence shown here is derived from an EMBL/GenBank/DDBJ whole genome shotgun (WGS) entry which is preliminary data.</text>
</comment>
<dbReference type="Proteomes" id="UP001236274">
    <property type="component" value="Unassembled WGS sequence"/>
</dbReference>
<dbReference type="CDD" id="cd16429">
    <property type="entry name" value="VirB10"/>
    <property type="match status" value="1"/>
</dbReference>
<feature type="chain" id="PRO_5042584722" evidence="6">
    <location>
        <begin position="32"/>
        <end position="228"/>
    </location>
</feature>
<accession>A0AAJ1V503</accession>
<evidence type="ECO:0000256" key="2">
    <source>
        <dbReference type="ARBA" id="ARBA00010265"/>
    </source>
</evidence>
<reference evidence="7" key="1">
    <citation type="submission" date="2023-05" db="EMBL/GenBank/DDBJ databases">
        <title>Cataloging the Phylogenetic Diversity of Human Bladder Bacteria.</title>
        <authorList>
            <person name="Du J."/>
        </authorList>
    </citation>
    <scope>NUCLEOTIDE SEQUENCE</scope>
    <source>
        <strain evidence="7">UMB10101</strain>
    </source>
</reference>
<evidence type="ECO:0000313" key="8">
    <source>
        <dbReference type="Proteomes" id="UP001236274"/>
    </source>
</evidence>
<dbReference type="InterPro" id="IPR042217">
    <property type="entry name" value="T4SS_VirB10/TrbI"/>
</dbReference>
<gene>
    <name evidence="7" type="ORF">QP520_07950</name>
</gene>
<evidence type="ECO:0000313" key="7">
    <source>
        <dbReference type="EMBL" id="MDK7357556.1"/>
    </source>
</evidence>
<comment type="similarity">
    <text evidence="2">Belongs to the TrbI/VirB10 family.</text>
</comment>
<evidence type="ECO:0000256" key="3">
    <source>
        <dbReference type="ARBA" id="ARBA00022692"/>
    </source>
</evidence>
<dbReference type="RefSeq" id="WP_285418021.1">
    <property type="nucleotide sequence ID" value="NZ_JASORJ010000017.1"/>
</dbReference>
<evidence type="ECO:0000256" key="5">
    <source>
        <dbReference type="ARBA" id="ARBA00023136"/>
    </source>
</evidence>
<dbReference type="EMBL" id="JASORJ010000017">
    <property type="protein sequence ID" value="MDK7357556.1"/>
    <property type="molecule type" value="Genomic_DNA"/>
</dbReference>
<proteinExistence type="inferred from homology"/>
<dbReference type="Pfam" id="PF03743">
    <property type="entry name" value="TrbI"/>
    <property type="match status" value="1"/>
</dbReference>
<dbReference type="InterPro" id="IPR005498">
    <property type="entry name" value="T4SS_VirB10/TraB/TrbI"/>
</dbReference>
<protein>
    <submittedName>
        <fullName evidence="7">TrbI/VirB10 family protein</fullName>
    </submittedName>
</protein>
<organism evidence="7 8">
    <name type="scientific">Veillonella atypica</name>
    <dbReference type="NCBI Taxonomy" id="39777"/>
    <lineage>
        <taxon>Bacteria</taxon>
        <taxon>Bacillati</taxon>
        <taxon>Bacillota</taxon>
        <taxon>Negativicutes</taxon>
        <taxon>Veillonellales</taxon>
        <taxon>Veillonellaceae</taxon>
        <taxon>Veillonella</taxon>
    </lineage>
</organism>
<keyword evidence="3" id="KW-0812">Transmembrane</keyword>
<evidence type="ECO:0000256" key="1">
    <source>
        <dbReference type="ARBA" id="ARBA00004167"/>
    </source>
</evidence>